<dbReference type="InterPro" id="IPR007712">
    <property type="entry name" value="RelE/ParE_toxin"/>
</dbReference>
<comment type="caution">
    <text evidence="3">The sequence shown here is derived from an EMBL/GenBank/DDBJ whole genome shotgun (WGS) entry which is preliminary data.</text>
</comment>
<accession>A0A7W6P0V7</accession>
<name>A0A7W6P0V7_9HYPH</name>
<gene>
    <name evidence="3" type="ORF">GGQ66_001478</name>
</gene>
<dbReference type="NCBIfam" id="TIGR02385">
    <property type="entry name" value="RelE_StbE"/>
    <property type="match status" value="1"/>
</dbReference>
<comment type="similarity">
    <text evidence="1">Belongs to the RelE toxin family.</text>
</comment>
<dbReference type="Proteomes" id="UP000584824">
    <property type="component" value="Unassembled WGS sequence"/>
</dbReference>
<protein>
    <submittedName>
        <fullName evidence="3">Addiction module RelE/StbE family toxin</fullName>
    </submittedName>
</protein>
<dbReference type="InterPro" id="IPR051803">
    <property type="entry name" value="TA_system_RelE-like_toxin"/>
</dbReference>
<dbReference type="AlphaFoldDB" id="A0A7W6P0V7"/>
<evidence type="ECO:0000313" key="4">
    <source>
        <dbReference type="Proteomes" id="UP000584824"/>
    </source>
</evidence>
<reference evidence="3 4" key="1">
    <citation type="submission" date="2020-08" db="EMBL/GenBank/DDBJ databases">
        <title>Genomic Encyclopedia of Type Strains, Phase IV (KMG-IV): sequencing the most valuable type-strain genomes for metagenomic binning, comparative biology and taxonomic classification.</title>
        <authorList>
            <person name="Goeker M."/>
        </authorList>
    </citation>
    <scope>NUCLEOTIDE SEQUENCE [LARGE SCALE GENOMIC DNA]</scope>
    <source>
        <strain evidence="3 4">DSM 26385</strain>
    </source>
</reference>
<proteinExistence type="inferred from homology"/>
<keyword evidence="4" id="KW-1185">Reference proteome</keyword>
<dbReference type="Gene3D" id="3.30.2310.20">
    <property type="entry name" value="RelE-like"/>
    <property type="match status" value="1"/>
</dbReference>
<sequence>MKLTWSAFALSDRDAIFTYIEADHPAAAVLIDERIVVATRRLLDFPASGRVGRIAGTRELFINGTPYVAAYAITETTVRILRVLHGAQECESGGAKVGHGSGGIMLPRAE</sequence>
<dbReference type="PANTHER" id="PTHR33755">
    <property type="entry name" value="TOXIN PARE1-RELATED"/>
    <property type="match status" value="1"/>
</dbReference>
<dbReference type="RefSeq" id="WP_370686308.1">
    <property type="nucleotide sequence ID" value="NZ_JACIDU010000005.1"/>
</dbReference>
<dbReference type="Pfam" id="PF05016">
    <property type="entry name" value="ParE_toxin"/>
    <property type="match status" value="1"/>
</dbReference>
<dbReference type="EMBL" id="JACIDU010000005">
    <property type="protein sequence ID" value="MBB4102923.1"/>
    <property type="molecule type" value="Genomic_DNA"/>
</dbReference>
<evidence type="ECO:0000313" key="3">
    <source>
        <dbReference type="EMBL" id="MBB4102923.1"/>
    </source>
</evidence>
<keyword evidence="2" id="KW-1277">Toxin-antitoxin system</keyword>
<dbReference type="InterPro" id="IPR035093">
    <property type="entry name" value="RelE/ParE_toxin_dom_sf"/>
</dbReference>
<organism evidence="3 4">
    <name type="scientific">Allorhizobium borbori</name>
    <dbReference type="NCBI Taxonomy" id="485907"/>
    <lineage>
        <taxon>Bacteria</taxon>
        <taxon>Pseudomonadati</taxon>
        <taxon>Pseudomonadota</taxon>
        <taxon>Alphaproteobacteria</taxon>
        <taxon>Hyphomicrobiales</taxon>
        <taxon>Rhizobiaceae</taxon>
        <taxon>Rhizobium/Agrobacterium group</taxon>
        <taxon>Allorhizobium</taxon>
    </lineage>
</organism>
<evidence type="ECO:0000256" key="1">
    <source>
        <dbReference type="ARBA" id="ARBA00006226"/>
    </source>
</evidence>
<evidence type="ECO:0000256" key="2">
    <source>
        <dbReference type="ARBA" id="ARBA00022649"/>
    </source>
</evidence>